<dbReference type="STRING" id="869212.Turpa_1978"/>
<proteinExistence type="predicted"/>
<dbReference type="KEGG" id="tpx:Turpa_1978"/>
<protein>
    <submittedName>
        <fullName evidence="1">Uncharacterized protein</fullName>
    </submittedName>
</protein>
<dbReference type="Proteomes" id="UP000006048">
    <property type="component" value="Chromosome"/>
</dbReference>
<keyword evidence="2" id="KW-1185">Reference proteome</keyword>
<accession>I4B5R8</accession>
<reference evidence="1 2" key="1">
    <citation type="submission" date="2012-06" db="EMBL/GenBank/DDBJ databases">
        <title>The complete chromosome of genome of Turneriella parva DSM 21527.</title>
        <authorList>
            <consortium name="US DOE Joint Genome Institute (JGI-PGF)"/>
            <person name="Lucas S."/>
            <person name="Han J."/>
            <person name="Lapidus A."/>
            <person name="Bruce D."/>
            <person name="Goodwin L."/>
            <person name="Pitluck S."/>
            <person name="Peters L."/>
            <person name="Kyrpides N."/>
            <person name="Mavromatis K."/>
            <person name="Ivanova N."/>
            <person name="Mikhailova N."/>
            <person name="Chertkov O."/>
            <person name="Detter J.C."/>
            <person name="Tapia R."/>
            <person name="Han C."/>
            <person name="Land M."/>
            <person name="Hauser L."/>
            <person name="Markowitz V."/>
            <person name="Cheng J.-F."/>
            <person name="Hugenholtz P."/>
            <person name="Woyke T."/>
            <person name="Wu D."/>
            <person name="Gronow S."/>
            <person name="Wellnitz S."/>
            <person name="Brambilla E."/>
            <person name="Klenk H.-P."/>
            <person name="Eisen J.A."/>
        </authorList>
    </citation>
    <scope>NUCLEOTIDE SEQUENCE [LARGE SCALE GENOMIC DNA]</scope>
    <source>
        <strain evidence="2">ATCC BAA-1111 / DSM 21527 / NCTC 11395 / H</strain>
    </source>
</reference>
<dbReference type="EMBL" id="CP002959">
    <property type="protein sequence ID" value="AFM12625.1"/>
    <property type="molecule type" value="Genomic_DNA"/>
</dbReference>
<dbReference type="AlphaFoldDB" id="I4B5R8"/>
<evidence type="ECO:0000313" key="2">
    <source>
        <dbReference type="Proteomes" id="UP000006048"/>
    </source>
</evidence>
<dbReference type="HOGENOM" id="CLU_1150758_0_0_12"/>
<evidence type="ECO:0000313" key="1">
    <source>
        <dbReference type="EMBL" id="AFM12625.1"/>
    </source>
</evidence>
<sequence>MPLSDGKLIGKYRRLLIQHEDLPAEAARLAPQLTRLGDLYASGKLSDAEYTFWFVLLFTHERCRHLRPSRAQTNLAAKLEWLHNEDSPPPRAQSAIANLNAFGMPGMVWQVLGDWLHGRLSADKSTGSPLRLSQAPHSPRDMLATQATGARIVTVDFAAAIAGKPVGSTRDAFEFVLHDLGHAYAFYLPEYDPGGQVRFFHLLQNDLPHLQNLAQTDTKFEADLEYCMADMNTHPEHLRQYLRGVIIEAFYRLRQGDTAGLFSEEALGRFLASLGAVV</sequence>
<name>I4B5R8_TURPD</name>
<organism evidence="1 2">
    <name type="scientific">Turneriella parva (strain ATCC BAA-1111 / DSM 21527 / NCTC 11395 / H)</name>
    <name type="common">Leptospira parva</name>
    <dbReference type="NCBI Taxonomy" id="869212"/>
    <lineage>
        <taxon>Bacteria</taxon>
        <taxon>Pseudomonadati</taxon>
        <taxon>Spirochaetota</taxon>
        <taxon>Spirochaetia</taxon>
        <taxon>Leptospirales</taxon>
        <taxon>Leptospiraceae</taxon>
        <taxon>Turneriella</taxon>
    </lineage>
</organism>
<dbReference type="RefSeq" id="WP_014803132.1">
    <property type="nucleotide sequence ID" value="NC_018020.1"/>
</dbReference>
<gene>
    <name evidence="1" type="ordered locus">Turpa_1978</name>
</gene>
<dbReference type="OrthoDB" id="334639at2"/>